<evidence type="ECO:0000256" key="1">
    <source>
        <dbReference type="SAM" id="MobiDB-lite"/>
    </source>
</evidence>
<dbReference type="PANTHER" id="PTHR47099">
    <property type="entry name" value="METHYLCOBAMIDE:COM METHYLTRANSFERASE MTBA"/>
    <property type="match status" value="1"/>
</dbReference>
<feature type="region of interest" description="Disordered" evidence="1">
    <location>
        <begin position="1"/>
        <end position="27"/>
    </location>
</feature>
<dbReference type="Gene3D" id="3.20.20.210">
    <property type="match status" value="1"/>
</dbReference>
<protein>
    <recommendedName>
        <fullName evidence="2">Uroporphyrinogen decarboxylase (URO-D) domain-containing protein</fullName>
    </recommendedName>
</protein>
<gene>
    <name evidence="3" type="ORF">E6K78_00765</name>
</gene>
<dbReference type="Pfam" id="PF01208">
    <property type="entry name" value="URO-D"/>
    <property type="match status" value="1"/>
</dbReference>
<proteinExistence type="predicted"/>
<dbReference type="InterPro" id="IPR038071">
    <property type="entry name" value="UROD/MetE-like_sf"/>
</dbReference>
<evidence type="ECO:0000313" key="4">
    <source>
        <dbReference type="Proteomes" id="UP000316609"/>
    </source>
</evidence>
<dbReference type="InterPro" id="IPR052024">
    <property type="entry name" value="Methanogen_methyltrans"/>
</dbReference>
<feature type="domain" description="Uroporphyrinogen decarboxylase (URO-D)" evidence="2">
    <location>
        <begin position="28"/>
        <end position="352"/>
    </location>
</feature>
<reference evidence="3 4" key="1">
    <citation type="journal article" date="2019" name="Nat. Microbiol.">
        <title>Mediterranean grassland soil C-N compound turnover is dependent on rainfall and depth, and is mediated by genomically divergent microorganisms.</title>
        <authorList>
            <person name="Diamond S."/>
            <person name="Andeer P.F."/>
            <person name="Li Z."/>
            <person name="Crits-Christoph A."/>
            <person name="Burstein D."/>
            <person name="Anantharaman K."/>
            <person name="Lane K.R."/>
            <person name="Thomas B.C."/>
            <person name="Pan C."/>
            <person name="Northen T.R."/>
            <person name="Banfield J.F."/>
        </authorList>
    </citation>
    <scope>NUCLEOTIDE SEQUENCE [LARGE SCALE GENOMIC DNA]</scope>
    <source>
        <strain evidence="3">WS_8</strain>
    </source>
</reference>
<sequence length="370" mass="40919">MSGLESSGDAQPIGALHRPGTGGPRVKPRERVWAALRGEPVDRPPVSFWGHVYDRESSARDLVSATVELQRRHAWDWVKLNPRKHYHVEDWGVRYRYAGGPADKPTLERWPVHEASELRLVTPRPPDRGALGEQLEAVRMLRDRLPAEVAFVQTVFTPLAILAEMVPEPGDLKRHMATDPETVRTALEAVTVTFEGYVRRVLEAGADGIFLATTDWATRDRMSVEEYRAWARALDLRLLAAARGAPFNVLHVCKRRNLLLELADYPVAAFSYDATDTTNPSLTEALARLPGAVMGGISQEDALQQPTPERLEAEVERGFEASGGRRWLAAPGCSMPPTTAPAQLDAVRRAVEARATRPPKAASSRKEVSP</sequence>
<feature type="region of interest" description="Disordered" evidence="1">
    <location>
        <begin position="349"/>
        <end position="370"/>
    </location>
</feature>
<dbReference type="AlphaFoldDB" id="A0A538TY04"/>
<dbReference type="EMBL" id="VBOY01000007">
    <property type="protein sequence ID" value="TMQ68514.1"/>
    <property type="molecule type" value="Genomic_DNA"/>
</dbReference>
<name>A0A538TY04_UNCEI</name>
<dbReference type="PANTHER" id="PTHR47099:SF1">
    <property type="entry name" value="METHYLCOBAMIDE:COM METHYLTRANSFERASE MTBA"/>
    <property type="match status" value="1"/>
</dbReference>
<dbReference type="SUPFAM" id="SSF51726">
    <property type="entry name" value="UROD/MetE-like"/>
    <property type="match status" value="1"/>
</dbReference>
<evidence type="ECO:0000313" key="3">
    <source>
        <dbReference type="EMBL" id="TMQ68514.1"/>
    </source>
</evidence>
<comment type="caution">
    <text evidence="3">The sequence shown here is derived from an EMBL/GenBank/DDBJ whole genome shotgun (WGS) entry which is preliminary data.</text>
</comment>
<dbReference type="InterPro" id="IPR000257">
    <property type="entry name" value="Uroporphyrinogen_deCOase"/>
</dbReference>
<organism evidence="3 4">
    <name type="scientific">Eiseniibacteriota bacterium</name>
    <dbReference type="NCBI Taxonomy" id="2212470"/>
    <lineage>
        <taxon>Bacteria</taxon>
        <taxon>Candidatus Eiseniibacteriota</taxon>
    </lineage>
</organism>
<dbReference type="GO" id="GO:0004853">
    <property type="term" value="F:uroporphyrinogen decarboxylase activity"/>
    <property type="evidence" value="ECO:0007669"/>
    <property type="project" value="InterPro"/>
</dbReference>
<accession>A0A538TY04</accession>
<dbReference type="Proteomes" id="UP000316609">
    <property type="component" value="Unassembled WGS sequence"/>
</dbReference>
<dbReference type="GO" id="GO:0006779">
    <property type="term" value="P:porphyrin-containing compound biosynthetic process"/>
    <property type="evidence" value="ECO:0007669"/>
    <property type="project" value="InterPro"/>
</dbReference>
<evidence type="ECO:0000259" key="2">
    <source>
        <dbReference type="Pfam" id="PF01208"/>
    </source>
</evidence>